<keyword evidence="2" id="KW-1185">Reference proteome</keyword>
<accession>A0ABQ6LM51</accession>
<keyword evidence="1" id="KW-0456">Lyase</keyword>
<sequence length="138" mass="14370">MSLFAKAAEDRLAELWQAAAMAPDFTWLRRPESGAVMLRGLAGGQGAPFNLGEMTVTRASVRLAGGQVGHGYVAGRSKRKAEIAALCDALMQDPAAAPAVEAAILGPLAREAEAAAAKRAAKAAATKVEFFTMQRGED</sequence>
<protein>
    <submittedName>
        <fullName evidence="1">Phosphonate C-P lyase system protein PhnG</fullName>
    </submittedName>
</protein>
<evidence type="ECO:0000313" key="1">
    <source>
        <dbReference type="EMBL" id="GMG83379.1"/>
    </source>
</evidence>
<dbReference type="GO" id="GO:0016829">
    <property type="term" value="F:lyase activity"/>
    <property type="evidence" value="ECO:0007669"/>
    <property type="project" value="UniProtKB-KW"/>
</dbReference>
<dbReference type="NCBIfam" id="TIGR03293">
    <property type="entry name" value="PhnG_redo"/>
    <property type="match status" value="1"/>
</dbReference>
<comment type="caution">
    <text evidence="1">The sequence shown here is derived from an EMBL/GenBank/DDBJ whole genome shotgun (WGS) entry which is preliminary data.</text>
</comment>
<dbReference type="EMBL" id="BSYI01000018">
    <property type="protein sequence ID" value="GMG83379.1"/>
    <property type="molecule type" value="Genomic_DNA"/>
</dbReference>
<proteinExistence type="predicted"/>
<dbReference type="Pfam" id="PF06754">
    <property type="entry name" value="PhnG"/>
    <property type="match status" value="1"/>
</dbReference>
<evidence type="ECO:0000313" key="2">
    <source>
        <dbReference type="Proteomes" id="UP001239909"/>
    </source>
</evidence>
<dbReference type="Proteomes" id="UP001239909">
    <property type="component" value="Unassembled WGS sequence"/>
</dbReference>
<gene>
    <name evidence="1" type="primary">phnG</name>
    <name evidence="1" type="ORF">LNKW23_25920</name>
</gene>
<dbReference type="InterPro" id="IPR009609">
    <property type="entry name" value="Phosphonate_metab_PhnG"/>
</dbReference>
<reference evidence="1 2" key="1">
    <citation type="submission" date="2023-04" db="EMBL/GenBank/DDBJ databases">
        <title>Marinoamorphus aggregata gen. nov., sp. Nov., isolate from tissue of brittle star Ophioplocus japonicus.</title>
        <authorList>
            <person name="Kawano K."/>
            <person name="Sawayama S."/>
            <person name="Nakagawa S."/>
        </authorList>
    </citation>
    <scope>NUCLEOTIDE SEQUENCE [LARGE SCALE GENOMIC DNA]</scope>
    <source>
        <strain evidence="1 2">NKW23</strain>
    </source>
</reference>
<organism evidence="1 2">
    <name type="scientific">Paralimibaculum aggregatum</name>
    <dbReference type="NCBI Taxonomy" id="3036245"/>
    <lineage>
        <taxon>Bacteria</taxon>
        <taxon>Pseudomonadati</taxon>
        <taxon>Pseudomonadota</taxon>
        <taxon>Alphaproteobacteria</taxon>
        <taxon>Rhodobacterales</taxon>
        <taxon>Paracoccaceae</taxon>
        <taxon>Paralimibaculum</taxon>
    </lineage>
</organism>
<name>A0ABQ6LM51_9RHOB</name>